<dbReference type="PATRIC" id="fig|93930.3.peg.1387"/>
<evidence type="ECO:0000256" key="3">
    <source>
        <dbReference type="ARBA" id="ARBA00033787"/>
    </source>
</evidence>
<accession>A0A117L2S9</accession>
<dbReference type="Gene3D" id="3.30.2320.10">
    <property type="entry name" value="hypothetical protein PF0899 domain"/>
    <property type="match status" value="1"/>
</dbReference>
<dbReference type="GO" id="GO:0140737">
    <property type="term" value="C:encapsulin nanocompartment"/>
    <property type="evidence" value="ECO:0007669"/>
    <property type="project" value="UniProtKB-SubCell"/>
</dbReference>
<gene>
    <name evidence="4" type="ORF">XD57_0543</name>
</gene>
<evidence type="ECO:0000313" key="4">
    <source>
        <dbReference type="EMBL" id="KUK23348.1"/>
    </source>
</evidence>
<dbReference type="EMBL" id="LGFG01000030">
    <property type="protein sequence ID" value="KUK23348.1"/>
    <property type="molecule type" value="Genomic_DNA"/>
</dbReference>
<reference evidence="4 5" key="1">
    <citation type="journal article" date="2015" name="MBio">
        <title>Genome-Resolved Metagenomic Analysis Reveals Roles for Candidate Phyla and Other Microbial Community Members in Biogeochemical Transformations in Oil Reservoirs.</title>
        <authorList>
            <person name="Hu P."/>
            <person name="Tom L."/>
            <person name="Singh A."/>
            <person name="Thomas B.C."/>
            <person name="Baker B.J."/>
            <person name="Piceno Y.M."/>
            <person name="Andersen G.L."/>
            <person name="Banfield J.F."/>
        </authorList>
    </citation>
    <scope>NUCLEOTIDE SEQUENCE [LARGE SCALE GENOMIC DNA]</scope>
    <source>
        <strain evidence="4">46_26</strain>
    </source>
</reference>
<comment type="caution">
    <text evidence="4">The sequence shown here is derived from an EMBL/GenBank/DDBJ whole genome shotgun (WGS) entry which is preliminary data.</text>
</comment>
<evidence type="ECO:0000313" key="5">
    <source>
        <dbReference type="Proteomes" id="UP000058636"/>
    </source>
</evidence>
<dbReference type="Gene3D" id="3.30.2400.30">
    <property type="match status" value="1"/>
</dbReference>
<dbReference type="NCBIfam" id="NF041155">
    <property type="entry name" value="encap_f1"/>
    <property type="match status" value="1"/>
</dbReference>
<keyword evidence="3" id="KW-1284">Encapsulin nanocompartment</keyword>
<dbReference type="InterPro" id="IPR051429">
    <property type="entry name" value="Encapsulin_nc"/>
</dbReference>
<dbReference type="Proteomes" id="UP000058636">
    <property type="component" value="Unassembled WGS sequence"/>
</dbReference>
<name>A0A117L2S9_9THEM</name>
<dbReference type="PANTHER" id="PTHR37165">
    <property type="entry name" value="PEPTIDASE U56 FAMILY"/>
    <property type="match status" value="1"/>
</dbReference>
<comment type="similarity">
    <text evidence="2">Belongs to the encapsulin family. Family 1 subfamily.</text>
</comment>
<evidence type="ECO:0000256" key="2">
    <source>
        <dbReference type="ARBA" id="ARBA00033743"/>
    </source>
</evidence>
<dbReference type="AlphaFoldDB" id="A0A117L2S9"/>
<protein>
    <submittedName>
        <fullName evidence="4">Maritimacin</fullName>
    </submittedName>
</protein>
<dbReference type="PANTHER" id="PTHR37165:SF1">
    <property type="entry name" value="TYPE 1 ENCAPSULIN SHELL PROTEIN"/>
    <property type="match status" value="1"/>
</dbReference>
<comment type="subcellular location">
    <subcellularLocation>
        <location evidence="1">Encapsulin nanocompartment</location>
    </subcellularLocation>
</comment>
<evidence type="ECO:0000256" key="1">
    <source>
        <dbReference type="ARBA" id="ARBA00033738"/>
    </source>
</evidence>
<dbReference type="InterPro" id="IPR007544">
    <property type="entry name" value="ENCAP"/>
</dbReference>
<dbReference type="Pfam" id="PF04454">
    <property type="entry name" value="Linocin_M18"/>
    <property type="match status" value="1"/>
</dbReference>
<sequence>MDFLRRNISPLTAKQWEEIDKRAKEVFSTQLHGRAVVDVVGPFGWEYAAHPTGEIELLSKEDDAVKFGLRKALPLVELKSYFYLDLNELDKLERGQPAIDLSALEEAVRNVAVFEDGAIFEGCEQSGIKGFLAYKEERSIPSSTTEEEFLESLYKAMANFSLNGISGPYTLVINIDKWVEIVKASKHYPIHKKVEDILKGGKVLLTPRISDGLLVSERGGDFELILGQDLSIGYEATEGSKVKLFITETFTFRIITPEALIHLKF</sequence>
<dbReference type="PIRSF" id="PIRSF019254">
    <property type="entry name" value="CFP29"/>
    <property type="match status" value="1"/>
</dbReference>
<organism evidence="4 5">
    <name type="scientific">Thermotoga petrophila</name>
    <dbReference type="NCBI Taxonomy" id="93929"/>
    <lineage>
        <taxon>Bacteria</taxon>
        <taxon>Thermotogati</taxon>
        <taxon>Thermotogota</taxon>
        <taxon>Thermotogae</taxon>
        <taxon>Thermotogales</taxon>
        <taxon>Thermotogaceae</taxon>
        <taxon>Thermotoga</taxon>
    </lineage>
</organism>
<proteinExistence type="inferred from homology"/>